<accession>A0A6P1T568</accession>
<dbReference type="InterPro" id="IPR046184">
    <property type="entry name" value="DUF6212"/>
</dbReference>
<sequence>MAGSFEPGSGAAFTLLFGDAFSDVPNLPNIATPSLSQWISTLENVAPLGASPIPAVANQVIVGAILTEEDAAALAANAQAKALADALQFPVTLLTQETTALELASMAAGLLAAHAEAGERDAAAERAALAELRQQHMDMQSAYAQVEEFAYHSLAPKFTRTQEFRNHEERAEVAAGGPALLQRLPFSMHSMAALDVWLAEPSEGALVLDLKRGVGPDFQGPVELALSGLAPGWVRFAFPRVLTGAPEDAFAEITFRGEGKAVLALSHPSPVEDYHLKVGAKTRPYPLALRGFRGLPGASLPDMAMARVAPPADGKARMVMAQDLWPIRLLPRLHRRVKFLSYKDFVSADFWEDENAFMVHPSVERPVVGILRNVSVSALTKVSAIINVGNENAGSVAFSLGVAPAGKVKRLHQAMAHLVPWTVLAAGEFGVVEQRLAEPAAGKVDLLLATSMEGQENNEKAWAFFRDFTFTNGPATA</sequence>
<dbReference type="EMBL" id="CP046620">
    <property type="protein sequence ID" value="QHQ36626.1"/>
    <property type="molecule type" value="Genomic_DNA"/>
</dbReference>
<protein>
    <submittedName>
        <fullName evidence="1">Uncharacterized protein</fullName>
    </submittedName>
</protein>
<dbReference type="AlphaFoldDB" id="A0A6P1T568"/>
<organism evidence="1 2">
    <name type="scientific">Algicella marina</name>
    <dbReference type="NCBI Taxonomy" id="2683284"/>
    <lineage>
        <taxon>Bacteria</taxon>
        <taxon>Pseudomonadati</taxon>
        <taxon>Pseudomonadota</taxon>
        <taxon>Alphaproteobacteria</taxon>
        <taxon>Rhodobacterales</taxon>
        <taxon>Paracoccaceae</taxon>
        <taxon>Algicella</taxon>
    </lineage>
</organism>
<dbReference type="Pfam" id="PF19717">
    <property type="entry name" value="DUF6212"/>
    <property type="match status" value="1"/>
</dbReference>
<dbReference type="RefSeq" id="WP_161863173.1">
    <property type="nucleotide sequence ID" value="NZ_CP046620.1"/>
</dbReference>
<evidence type="ECO:0000313" key="2">
    <source>
        <dbReference type="Proteomes" id="UP000464495"/>
    </source>
</evidence>
<name>A0A6P1T568_9RHOB</name>
<gene>
    <name evidence="1" type="ORF">GO499_16320</name>
</gene>
<dbReference type="Proteomes" id="UP000464495">
    <property type="component" value="Chromosome"/>
</dbReference>
<dbReference type="KEGG" id="amaq:GO499_16320"/>
<keyword evidence="2" id="KW-1185">Reference proteome</keyword>
<proteinExistence type="predicted"/>
<reference evidence="1 2" key="1">
    <citation type="submission" date="2019-12" db="EMBL/GenBank/DDBJ databases">
        <title>Complete genome sequence of Algicella marina strain 9Alg 56(T) isolated from the red alga Tichocarpus crinitus.</title>
        <authorList>
            <person name="Kim S.-G."/>
            <person name="Nedashkovskaya O.I."/>
        </authorList>
    </citation>
    <scope>NUCLEOTIDE SEQUENCE [LARGE SCALE GENOMIC DNA]</scope>
    <source>
        <strain evidence="1 2">9Alg 56</strain>
    </source>
</reference>
<evidence type="ECO:0000313" key="1">
    <source>
        <dbReference type="EMBL" id="QHQ36626.1"/>
    </source>
</evidence>